<proteinExistence type="predicted"/>
<dbReference type="PANTHER" id="PTHR31917:SF148">
    <property type="entry name" value="DUF724 DOMAIN-CONTAINING PROTEIN 2"/>
    <property type="match status" value="1"/>
</dbReference>
<dbReference type="HOGENOM" id="CLU_127445_0_0_1"/>
<reference evidence="1 3" key="2">
    <citation type="journal article" date="2014" name="BMC Genomics">
        <title>An improved genome release (version Mt4.0) for the model legume Medicago truncatula.</title>
        <authorList>
            <person name="Tang H."/>
            <person name="Krishnakumar V."/>
            <person name="Bidwell S."/>
            <person name="Rosen B."/>
            <person name="Chan A."/>
            <person name="Zhou S."/>
            <person name="Gentzbittel L."/>
            <person name="Childs K.L."/>
            <person name="Yandell M."/>
            <person name="Gundlach H."/>
            <person name="Mayer K.F."/>
            <person name="Schwartz D.C."/>
            <person name="Town C.D."/>
        </authorList>
    </citation>
    <scope>GENOME REANNOTATION</scope>
    <source>
        <strain evidence="1">A17</strain>
        <strain evidence="2 3">cv. Jemalong A17</strain>
    </source>
</reference>
<gene>
    <name evidence="1" type="ordered locus">MTR_2g011700</name>
</gene>
<evidence type="ECO:0000313" key="3">
    <source>
        <dbReference type="Proteomes" id="UP000002051"/>
    </source>
</evidence>
<dbReference type="EnsemblPlants" id="KEH36508">
    <property type="protein sequence ID" value="KEH36508"/>
    <property type="gene ID" value="MTR_2g011700"/>
</dbReference>
<dbReference type="EMBL" id="CM001218">
    <property type="protein sequence ID" value="KEH36508.1"/>
    <property type="molecule type" value="Genomic_DNA"/>
</dbReference>
<dbReference type="AlphaFoldDB" id="A0A072V587"/>
<sequence length="140" mass="16512">MRPPTKRVDYKVGDKVEVCSKEDGLVGKYTVRYKNLLKDDESELLTEILFLKDLCLVPPRVRRPSKFKLNQKVYVFDNDGWWIGEITSDKILMQKTYYYNVTIFPTPIKPLTTRVIKLGFMGRVDHGSLSHIYRHRHHDL</sequence>
<dbReference type="PANTHER" id="PTHR31917">
    <property type="entry name" value="AGENET DOMAIN-CONTAINING PROTEIN-RELATED"/>
    <property type="match status" value="1"/>
</dbReference>
<organism evidence="1 3">
    <name type="scientific">Medicago truncatula</name>
    <name type="common">Barrel medic</name>
    <name type="synonym">Medicago tribuloides</name>
    <dbReference type="NCBI Taxonomy" id="3880"/>
    <lineage>
        <taxon>Eukaryota</taxon>
        <taxon>Viridiplantae</taxon>
        <taxon>Streptophyta</taxon>
        <taxon>Embryophyta</taxon>
        <taxon>Tracheophyta</taxon>
        <taxon>Spermatophyta</taxon>
        <taxon>Magnoliopsida</taxon>
        <taxon>eudicotyledons</taxon>
        <taxon>Gunneridae</taxon>
        <taxon>Pentapetalae</taxon>
        <taxon>rosids</taxon>
        <taxon>fabids</taxon>
        <taxon>Fabales</taxon>
        <taxon>Fabaceae</taxon>
        <taxon>Papilionoideae</taxon>
        <taxon>50 kb inversion clade</taxon>
        <taxon>NPAAA clade</taxon>
        <taxon>Hologalegina</taxon>
        <taxon>IRL clade</taxon>
        <taxon>Trifolieae</taxon>
        <taxon>Medicago</taxon>
    </lineage>
</organism>
<dbReference type="Proteomes" id="UP000002051">
    <property type="component" value="Chromosome 2"/>
</dbReference>
<reference evidence="1 3" key="1">
    <citation type="journal article" date="2011" name="Nature">
        <title>The Medicago genome provides insight into the evolution of rhizobial symbioses.</title>
        <authorList>
            <person name="Young N.D."/>
            <person name="Debelle F."/>
            <person name="Oldroyd G.E."/>
            <person name="Geurts R."/>
            <person name="Cannon S.B."/>
            <person name="Udvardi M.K."/>
            <person name="Benedito V.A."/>
            <person name="Mayer K.F."/>
            <person name="Gouzy J."/>
            <person name="Schoof H."/>
            <person name="Van de Peer Y."/>
            <person name="Proost S."/>
            <person name="Cook D.R."/>
            <person name="Meyers B.C."/>
            <person name="Spannagl M."/>
            <person name="Cheung F."/>
            <person name="De Mita S."/>
            <person name="Krishnakumar V."/>
            <person name="Gundlach H."/>
            <person name="Zhou S."/>
            <person name="Mudge J."/>
            <person name="Bharti A.K."/>
            <person name="Murray J.D."/>
            <person name="Naoumkina M.A."/>
            <person name="Rosen B."/>
            <person name="Silverstein K.A."/>
            <person name="Tang H."/>
            <person name="Rombauts S."/>
            <person name="Zhao P.X."/>
            <person name="Zhou P."/>
            <person name="Barbe V."/>
            <person name="Bardou P."/>
            <person name="Bechner M."/>
            <person name="Bellec A."/>
            <person name="Berger A."/>
            <person name="Berges H."/>
            <person name="Bidwell S."/>
            <person name="Bisseling T."/>
            <person name="Choisne N."/>
            <person name="Couloux A."/>
            <person name="Denny R."/>
            <person name="Deshpande S."/>
            <person name="Dai X."/>
            <person name="Doyle J.J."/>
            <person name="Dudez A.M."/>
            <person name="Farmer A.D."/>
            <person name="Fouteau S."/>
            <person name="Franken C."/>
            <person name="Gibelin C."/>
            <person name="Gish J."/>
            <person name="Goldstein S."/>
            <person name="Gonzalez A.J."/>
            <person name="Green P.J."/>
            <person name="Hallab A."/>
            <person name="Hartog M."/>
            <person name="Hua A."/>
            <person name="Humphray S.J."/>
            <person name="Jeong D.H."/>
            <person name="Jing Y."/>
            <person name="Jocker A."/>
            <person name="Kenton S.M."/>
            <person name="Kim D.J."/>
            <person name="Klee K."/>
            <person name="Lai H."/>
            <person name="Lang C."/>
            <person name="Lin S."/>
            <person name="Macmil S.L."/>
            <person name="Magdelenat G."/>
            <person name="Matthews L."/>
            <person name="McCorrison J."/>
            <person name="Monaghan E.L."/>
            <person name="Mun J.H."/>
            <person name="Najar F.Z."/>
            <person name="Nicholson C."/>
            <person name="Noirot C."/>
            <person name="O'Bleness M."/>
            <person name="Paule C.R."/>
            <person name="Poulain J."/>
            <person name="Prion F."/>
            <person name="Qin B."/>
            <person name="Qu C."/>
            <person name="Retzel E.F."/>
            <person name="Riddle C."/>
            <person name="Sallet E."/>
            <person name="Samain S."/>
            <person name="Samson N."/>
            <person name="Sanders I."/>
            <person name="Saurat O."/>
            <person name="Scarpelli C."/>
            <person name="Schiex T."/>
            <person name="Segurens B."/>
            <person name="Severin A.J."/>
            <person name="Sherrier D.J."/>
            <person name="Shi R."/>
            <person name="Sims S."/>
            <person name="Singer S.R."/>
            <person name="Sinharoy S."/>
            <person name="Sterck L."/>
            <person name="Viollet A."/>
            <person name="Wang B.B."/>
            <person name="Wang K."/>
            <person name="Wang M."/>
            <person name="Wang X."/>
            <person name="Warfsmann J."/>
            <person name="Weissenbach J."/>
            <person name="White D.D."/>
            <person name="White J.D."/>
            <person name="Wiley G.B."/>
            <person name="Wincker P."/>
            <person name="Xing Y."/>
            <person name="Yang L."/>
            <person name="Yao Z."/>
            <person name="Ying F."/>
            <person name="Zhai J."/>
            <person name="Zhou L."/>
            <person name="Zuber A."/>
            <person name="Denarie J."/>
            <person name="Dixon R.A."/>
            <person name="May G.D."/>
            <person name="Schwartz D.C."/>
            <person name="Rogers J."/>
            <person name="Quetier F."/>
            <person name="Town C.D."/>
            <person name="Roe B.A."/>
        </authorList>
    </citation>
    <scope>NUCLEOTIDE SEQUENCE [LARGE SCALE GENOMIC DNA]</scope>
    <source>
        <strain evidence="1">A17</strain>
        <strain evidence="2 3">cv. Jemalong A17</strain>
    </source>
</reference>
<evidence type="ECO:0008006" key="4">
    <source>
        <dbReference type="Google" id="ProtNLM"/>
    </source>
</evidence>
<protein>
    <recommendedName>
        <fullName evidence="4">Agenet-like domain-containing protein</fullName>
    </recommendedName>
</protein>
<evidence type="ECO:0000313" key="2">
    <source>
        <dbReference type="EnsemblPlants" id="KEH36508"/>
    </source>
</evidence>
<reference evidence="2" key="3">
    <citation type="submission" date="2015-04" db="UniProtKB">
        <authorList>
            <consortium name="EnsemblPlants"/>
        </authorList>
    </citation>
    <scope>IDENTIFICATION</scope>
    <source>
        <strain evidence="2">cv. Jemalong A17</strain>
    </source>
</reference>
<dbReference type="STRING" id="3880.A0A072V587"/>
<name>A0A072V587_MEDTR</name>
<keyword evidence="3" id="KW-1185">Reference proteome</keyword>
<accession>A0A072V587</accession>
<evidence type="ECO:0000313" key="1">
    <source>
        <dbReference type="EMBL" id="KEH36508.1"/>
    </source>
</evidence>